<sequence>MANQDELNVPQHELAEAWRRTLTERLHEGDQADVLEDEKDPETLLVHIRSAGRSMLEFDFSVKYVDSREIEIQLTDVERDGQSVDERSDMMQELIADYRRHLHECAQALHDFTHA</sequence>
<dbReference type="Proteomes" id="UP000564644">
    <property type="component" value="Unassembled WGS sequence"/>
</dbReference>
<reference evidence="1 2" key="1">
    <citation type="submission" date="2020-08" db="EMBL/GenBank/DDBJ databases">
        <title>Cohnella phylogeny.</title>
        <authorList>
            <person name="Dunlap C."/>
        </authorList>
    </citation>
    <scope>NUCLEOTIDE SEQUENCE [LARGE SCALE GENOMIC DNA]</scope>
    <source>
        <strain evidence="1 2">CBP 2801</strain>
    </source>
</reference>
<dbReference type="AlphaFoldDB" id="A0A7X0SPX8"/>
<evidence type="ECO:0000313" key="1">
    <source>
        <dbReference type="EMBL" id="MBB6734000.1"/>
    </source>
</evidence>
<comment type="caution">
    <text evidence="1">The sequence shown here is derived from an EMBL/GenBank/DDBJ whole genome shotgun (WGS) entry which is preliminary data.</text>
</comment>
<name>A0A7X0SPX8_9BACL</name>
<dbReference type="RefSeq" id="WP_185131646.1">
    <property type="nucleotide sequence ID" value="NZ_JACJVO010000031.1"/>
</dbReference>
<dbReference type="EMBL" id="JACJVO010000031">
    <property type="protein sequence ID" value="MBB6734000.1"/>
    <property type="molecule type" value="Genomic_DNA"/>
</dbReference>
<keyword evidence="2" id="KW-1185">Reference proteome</keyword>
<evidence type="ECO:0000313" key="2">
    <source>
        <dbReference type="Proteomes" id="UP000564644"/>
    </source>
</evidence>
<proteinExistence type="predicted"/>
<organism evidence="1 2">
    <name type="scientific">Cohnella zeiphila</name>
    <dbReference type="NCBI Taxonomy" id="2761120"/>
    <lineage>
        <taxon>Bacteria</taxon>
        <taxon>Bacillati</taxon>
        <taxon>Bacillota</taxon>
        <taxon>Bacilli</taxon>
        <taxon>Bacillales</taxon>
        <taxon>Paenibacillaceae</taxon>
        <taxon>Cohnella</taxon>
    </lineage>
</organism>
<gene>
    <name evidence="1" type="ORF">H7C18_24055</name>
</gene>
<accession>A0A7X0SPX8</accession>
<protein>
    <submittedName>
        <fullName evidence="1">Uncharacterized protein</fullName>
    </submittedName>
</protein>